<feature type="domain" description="NmrA-like" evidence="3">
    <location>
        <begin position="6"/>
        <end position="270"/>
    </location>
</feature>
<keyword evidence="4" id="KW-0396">Initiation factor</keyword>
<dbReference type="OrthoDB" id="2520778at2759"/>
<dbReference type="InterPro" id="IPR036291">
    <property type="entry name" value="NAD(P)-bd_dom_sf"/>
</dbReference>
<dbReference type="Pfam" id="PF05368">
    <property type="entry name" value="NmrA"/>
    <property type="match status" value="1"/>
</dbReference>
<evidence type="ECO:0000259" key="3">
    <source>
        <dbReference type="Pfam" id="PF05368"/>
    </source>
</evidence>
<proteinExistence type="inferred from homology"/>
<evidence type="ECO:0000256" key="1">
    <source>
        <dbReference type="ARBA" id="ARBA00006328"/>
    </source>
</evidence>
<keyword evidence="4" id="KW-0648">Protein biosynthesis</keyword>
<sequence length="313" mass="33218">MSAARIIAVVGATGHQGSGVVAALLSSTSFSLRALSSNLSGSKATSLLALHDKYVKEGRLEVVKADLNDRESLEKALKGTYGLFAAMAIAQNEVEQGKTLVDVAKGEGIKHFVYSSLPSIAKASGGKYTNVVPFEHKAQIEEYAKEKLDNVTILIAGRASLAPLLLSDDNIAIYNVVGSLDLHTGWLDDGKDVGTYAAAAFTKGPAATAGKTYPLEAPRCTMKHIAAQYEAITGEKTTVQATEIDIALTGFPEFLKPSLGEMFRFLNEIGPASICYGTMKPEDDKSFEDLGVKASSFQAFVERTGFRVGGDAK</sequence>
<reference evidence="4 5" key="1">
    <citation type="submission" date="2019-07" db="EMBL/GenBank/DDBJ databases">
        <title>Rhodotorula toruloides NBRC10032 genome sequencing.</title>
        <authorList>
            <person name="Shida Y."/>
            <person name="Takaku H."/>
            <person name="Ogasawara W."/>
            <person name="Mori K."/>
        </authorList>
    </citation>
    <scope>NUCLEOTIDE SEQUENCE [LARGE SCALE GENOMIC DNA]</scope>
    <source>
        <strain evidence="4 5">NBRC10032</strain>
    </source>
</reference>
<accession>A0A511KEV4</accession>
<dbReference type="SUPFAM" id="SSF51735">
    <property type="entry name" value="NAD(P)-binding Rossmann-fold domains"/>
    <property type="match status" value="1"/>
</dbReference>
<evidence type="ECO:0000256" key="2">
    <source>
        <dbReference type="ARBA" id="ARBA00022857"/>
    </source>
</evidence>
<dbReference type="InterPro" id="IPR051164">
    <property type="entry name" value="NmrA-like_oxidored"/>
</dbReference>
<dbReference type="Gene3D" id="3.40.50.720">
    <property type="entry name" value="NAD(P)-binding Rossmann-like Domain"/>
    <property type="match status" value="1"/>
</dbReference>
<keyword evidence="2" id="KW-0521">NADP</keyword>
<dbReference type="AlphaFoldDB" id="A0A511KEV4"/>
<dbReference type="Proteomes" id="UP000321518">
    <property type="component" value="Unassembled WGS sequence"/>
</dbReference>
<dbReference type="PANTHER" id="PTHR42748:SF7">
    <property type="entry name" value="NMRA LIKE REDOX SENSOR 1-RELATED"/>
    <property type="match status" value="1"/>
</dbReference>
<protein>
    <submittedName>
        <fullName evidence="4">Translation initiation factor IF-2</fullName>
    </submittedName>
</protein>
<comment type="similarity">
    <text evidence="1">Belongs to the NmrA-type oxidoreductase family.</text>
</comment>
<comment type="caution">
    <text evidence="4">The sequence shown here is derived from an EMBL/GenBank/DDBJ whole genome shotgun (WGS) entry which is preliminary data.</text>
</comment>
<evidence type="ECO:0000313" key="4">
    <source>
        <dbReference type="EMBL" id="GEM08862.1"/>
    </source>
</evidence>
<gene>
    <name evidence="4" type="ORF">Rt10032_c06g2879</name>
</gene>
<name>A0A511KEV4_RHOTO</name>
<evidence type="ECO:0000313" key="5">
    <source>
        <dbReference type="Proteomes" id="UP000321518"/>
    </source>
</evidence>
<dbReference type="Gene3D" id="3.90.25.10">
    <property type="entry name" value="UDP-galactose 4-epimerase, domain 1"/>
    <property type="match status" value="1"/>
</dbReference>
<organism evidence="4 5">
    <name type="scientific">Rhodotorula toruloides</name>
    <name type="common">Yeast</name>
    <name type="synonym">Rhodosporidium toruloides</name>
    <dbReference type="NCBI Taxonomy" id="5286"/>
    <lineage>
        <taxon>Eukaryota</taxon>
        <taxon>Fungi</taxon>
        <taxon>Dikarya</taxon>
        <taxon>Basidiomycota</taxon>
        <taxon>Pucciniomycotina</taxon>
        <taxon>Microbotryomycetes</taxon>
        <taxon>Sporidiobolales</taxon>
        <taxon>Sporidiobolaceae</taxon>
        <taxon>Rhodotorula</taxon>
    </lineage>
</organism>
<dbReference type="InterPro" id="IPR008030">
    <property type="entry name" value="NmrA-like"/>
</dbReference>
<dbReference type="PANTHER" id="PTHR42748">
    <property type="entry name" value="NITROGEN METABOLITE REPRESSION PROTEIN NMRA FAMILY MEMBER"/>
    <property type="match status" value="1"/>
</dbReference>
<dbReference type="GO" id="GO:0003743">
    <property type="term" value="F:translation initiation factor activity"/>
    <property type="evidence" value="ECO:0007669"/>
    <property type="project" value="UniProtKB-KW"/>
</dbReference>
<dbReference type="EMBL" id="BJWK01000006">
    <property type="protein sequence ID" value="GEM08862.1"/>
    <property type="molecule type" value="Genomic_DNA"/>
</dbReference>